<evidence type="ECO:0000256" key="1">
    <source>
        <dbReference type="ARBA" id="ARBA00009993"/>
    </source>
</evidence>
<dbReference type="InterPro" id="IPR001232">
    <property type="entry name" value="SKP1-like"/>
</dbReference>
<evidence type="ECO:0000256" key="3">
    <source>
        <dbReference type="PIRNR" id="PIRNR028729"/>
    </source>
</evidence>
<reference evidence="7" key="1">
    <citation type="submission" date="2021-01" db="EMBL/GenBank/DDBJ databases">
        <authorList>
            <person name="Corre E."/>
            <person name="Pelletier E."/>
            <person name="Niang G."/>
            <person name="Scheremetjew M."/>
            <person name="Finn R."/>
            <person name="Kale V."/>
            <person name="Holt S."/>
            <person name="Cochrane G."/>
            <person name="Meng A."/>
            <person name="Brown T."/>
            <person name="Cohen L."/>
        </authorList>
    </citation>
    <scope>NUCLEOTIDE SEQUENCE</scope>
    <source>
        <strain evidence="7">CCMP325</strain>
    </source>
</reference>
<dbReference type="Pfam" id="PF01466">
    <property type="entry name" value="Skp1"/>
    <property type="match status" value="1"/>
</dbReference>
<name>A0A6T7T5Q5_9CRYP</name>
<comment type="pathway">
    <text evidence="3">Protein modification; protein ubiquitination.</text>
</comment>
<dbReference type="Gene3D" id="3.30.710.10">
    <property type="entry name" value="Potassium Channel Kv1.1, Chain A"/>
    <property type="match status" value="1"/>
</dbReference>
<evidence type="ECO:0000313" key="7">
    <source>
        <dbReference type="EMBL" id="CAD8503358.1"/>
    </source>
</evidence>
<dbReference type="UniPathway" id="UPA00143"/>
<dbReference type="InterPro" id="IPR016073">
    <property type="entry name" value="Skp1_comp_POZ"/>
</dbReference>
<dbReference type="EMBL" id="HBEO01030886">
    <property type="protein sequence ID" value="CAD8503358.1"/>
    <property type="molecule type" value="Transcribed_RNA"/>
</dbReference>
<dbReference type="SMART" id="SM00512">
    <property type="entry name" value="Skp1"/>
    <property type="match status" value="1"/>
</dbReference>
<proteinExistence type="inferred from homology"/>
<dbReference type="GO" id="GO:0006511">
    <property type="term" value="P:ubiquitin-dependent protein catabolic process"/>
    <property type="evidence" value="ECO:0007669"/>
    <property type="project" value="InterPro"/>
</dbReference>
<dbReference type="AlphaFoldDB" id="A0A6T7T5Q5"/>
<protein>
    <recommendedName>
        <fullName evidence="8">SKP1-like protein</fullName>
    </recommendedName>
</protein>
<evidence type="ECO:0000259" key="5">
    <source>
        <dbReference type="Pfam" id="PF03931"/>
    </source>
</evidence>
<dbReference type="InterPro" id="IPR016072">
    <property type="entry name" value="Skp1_comp_dimer"/>
</dbReference>
<sequence length="162" mass="18839">MAENDPEITLETYDKHQIKIPKSIATRSAIINMMIEDTGDVNEVVPLADKSCTLNIMNRVIEYLKKHAEFDSTGADDEVINEFDKEFQEQSDEIIFQTILAANFLDIKNLLELMCKKVADEIKKCKTPDDIRDRFNIRKDYTPEEVEEVKRAHPWIYDKNAK</sequence>
<dbReference type="SUPFAM" id="SSF54695">
    <property type="entry name" value="POZ domain"/>
    <property type="match status" value="1"/>
</dbReference>
<evidence type="ECO:0000313" key="6">
    <source>
        <dbReference type="EMBL" id="CAD8503356.1"/>
    </source>
</evidence>
<dbReference type="InterPro" id="IPR011333">
    <property type="entry name" value="SKP1/BTB/POZ_sf"/>
</dbReference>
<dbReference type="SUPFAM" id="SSF81382">
    <property type="entry name" value="Skp1 dimerisation domain-like"/>
    <property type="match status" value="1"/>
</dbReference>
<dbReference type="InterPro" id="IPR016897">
    <property type="entry name" value="SKP1"/>
</dbReference>
<comment type="similarity">
    <text evidence="1 3">Belongs to the SKP1 family.</text>
</comment>
<dbReference type="GO" id="GO:0016567">
    <property type="term" value="P:protein ubiquitination"/>
    <property type="evidence" value="ECO:0007669"/>
    <property type="project" value="UniProtKB-UniPathway"/>
</dbReference>
<evidence type="ECO:0000259" key="4">
    <source>
        <dbReference type="Pfam" id="PF01466"/>
    </source>
</evidence>
<feature type="domain" description="SKP1 component POZ" evidence="5">
    <location>
        <begin position="7"/>
        <end position="68"/>
    </location>
</feature>
<evidence type="ECO:0008006" key="8">
    <source>
        <dbReference type="Google" id="ProtNLM"/>
    </source>
</evidence>
<keyword evidence="2 3" id="KW-0833">Ubl conjugation pathway</keyword>
<dbReference type="InterPro" id="IPR036296">
    <property type="entry name" value="SKP1-like_dim_sf"/>
</dbReference>
<gene>
    <name evidence="6" type="ORF">HPHI1048_LOCUS20926</name>
    <name evidence="7" type="ORF">HPHI1048_LOCUS20927</name>
</gene>
<organism evidence="7">
    <name type="scientific">Hanusia phi</name>
    <dbReference type="NCBI Taxonomy" id="3032"/>
    <lineage>
        <taxon>Eukaryota</taxon>
        <taxon>Cryptophyceae</taxon>
        <taxon>Pyrenomonadales</taxon>
        <taxon>Geminigeraceae</taxon>
        <taxon>Hanusia</taxon>
    </lineage>
</organism>
<feature type="domain" description="SKP1 component dimerisation" evidence="4">
    <location>
        <begin position="108"/>
        <end position="156"/>
    </location>
</feature>
<evidence type="ECO:0000256" key="2">
    <source>
        <dbReference type="ARBA" id="ARBA00022786"/>
    </source>
</evidence>
<dbReference type="Pfam" id="PF03931">
    <property type="entry name" value="Skp1_POZ"/>
    <property type="match status" value="1"/>
</dbReference>
<accession>A0A6T7T5Q5</accession>
<dbReference type="EMBL" id="HBEO01030885">
    <property type="protein sequence ID" value="CAD8503356.1"/>
    <property type="molecule type" value="Transcribed_RNA"/>
</dbReference>
<dbReference type="PANTHER" id="PTHR11165">
    <property type="entry name" value="SKP1"/>
    <property type="match status" value="1"/>
</dbReference>
<dbReference type="PIRSF" id="PIRSF028729">
    <property type="entry name" value="E3_ubiquit_lig_SCF_Skp"/>
    <property type="match status" value="1"/>
</dbReference>